<reference evidence="6 7" key="1">
    <citation type="submission" date="2019-11" db="EMBL/GenBank/DDBJ databases">
        <title>Draft genome of Amycolatopsis RM579.</title>
        <authorList>
            <person name="Duangmal K."/>
            <person name="Mingma R."/>
        </authorList>
    </citation>
    <scope>NUCLEOTIDE SEQUENCE [LARGE SCALE GENOMIC DNA]</scope>
    <source>
        <strain evidence="6 7">RM579</strain>
    </source>
</reference>
<dbReference type="PROSITE" id="PS50977">
    <property type="entry name" value="HTH_TETR_2"/>
    <property type="match status" value="1"/>
</dbReference>
<keyword evidence="2 4" id="KW-0238">DNA-binding</keyword>
<proteinExistence type="predicted"/>
<evidence type="ECO:0000313" key="7">
    <source>
        <dbReference type="Proteomes" id="UP000440096"/>
    </source>
</evidence>
<keyword evidence="7" id="KW-1185">Reference proteome</keyword>
<dbReference type="Gene3D" id="1.10.357.10">
    <property type="entry name" value="Tetracycline Repressor, domain 2"/>
    <property type="match status" value="1"/>
</dbReference>
<evidence type="ECO:0000256" key="1">
    <source>
        <dbReference type="ARBA" id="ARBA00023015"/>
    </source>
</evidence>
<dbReference type="SUPFAM" id="SSF46689">
    <property type="entry name" value="Homeodomain-like"/>
    <property type="match status" value="1"/>
</dbReference>
<dbReference type="InterPro" id="IPR001647">
    <property type="entry name" value="HTH_TetR"/>
</dbReference>
<dbReference type="SUPFAM" id="SSF48498">
    <property type="entry name" value="Tetracyclin repressor-like, C-terminal domain"/>
    <property type="match status" value="1"/>
</dbReference>
<gene>
    <name evidence="6" type="ORF">GKO32_01140</name>
</gene>
<dbReference type="Gene3D" id="1.10.10.60">
    <property type="entry name" value="Homeodomain-like"/>
    <property type="match status" value="1"/>
</dbReference>
<dbReference type="Proteomes" id="UP000440096">
    <property type="component" value="Unassembled WGS sequence"/>
</dbReference>
<dbReference type="GO" id="GO:0000976">
    <property type="term" value="F:transcription cis-regulatory region binding"/>
    <property type="evidence" value="ECO:0007669"/>
    <property type="project" value="TreeGrafter"/>
</dbReference>
<dbReference type="InterPro" id="IPR009057">
    <property type="entry name" value="Homeodomain-like_sf"/>
</dbReference>
<dbReference type="EMBL" id="WMBA01000001">
    <property type="protein sequence ID" value="MTD52593.1"/>
    <property type="molecule type" value="Genomic_DNA"/>
</dbReference>
<dbReference type="InterPro" id="IPR036271">
    <property type="entry name" value="Tet_transcr_reg_TetR-rel_C_sf"/>
</dbReference>
<dbReference type="InterPro" id="IPR050109">
    <property type="entry name" value="HTH-type_TetR-like_transc_reg"/>
</dbReference>
<evidence type="ECO:0000313" key="6">
    <source>
        <dbReference type="EMBL" id="MTD52593.1"/>
    </source>
</evidence>
<keyword evidence="3" id="KW-0804">Transcription</keyword>
<evidence type="ECO:0000256" key="3">
    <source>
        <dbReference type="ARBA" id="ARBA00023163"/>
    </source>
</evidence>
<dbReference type="RefSeq" id="WP_312867387.1">
    <property type="nucleotide sequence ID" value="NZ_WMBA01000001.1"/>
</dbReference>
<evidence type="ECO:0000259" key="5">
    <source>
        <dbReference type="PROSITE" id="PS50977"/>
    </source>
</evidence>
<comment type="caution">
    <text evidence="6">The sequence shown here is derived from an EMBL/GenBank/DDBJ whole genome shotgun (WGS) entry which is preliminary data.</text>
</comment>
<dbReference type="PANTHER" id="PTHR30055:SF225">
    <property type="entry name" value="TRANSCRIPTIONAL REGULATORY PROTEIN-RELATED"/>
    <property type="match status" value="1"/>
</dbReference>
<dbReference type="Pfam" id="PF16859">
    <property type="entry name" value="TetR_C_11"/>
    <property type="match status" value="1"/>
</dbReference>
<organism evidence="6 7">
    <name type="scientific">Amycolatopsis pithecellobii</name>
    <dbReference type="NCBI Taxonomy" id="664692"/>
    <lineage>
        <taxon>Bacteria</taxon>
        <taxon>Bacillati</taxon>
        <taxon>Actinomycetota</taxon>
        <taxon>Actinomycetes</taxon>
        <taxon>Pseudonocardiales</taxon>
        <taxon>Pseudonocardiaceae</taxon>
        <taxon>Amycolatopsis</taxon>
    </lineage>
</organism>
<protein>
    <submittedName>
        <fullName evidence="6">TetR family transcriptional regulator</fullName>
    </submittedName>
</protein>
<name>A0A6N7YUQ7_9PSEU</name>
<dbReference type="AlphaFoldDB" id="A0A6N7YUQ7"/>
<accession>A0A6N7YUQ7</accession>
<dbReference type="PANTHER" id="PTHR30055">
    <property type="entry name" value="HTH-TYPE TRANSCRIPTIONAL REGULATOR RUTR"/>
    <property type="match status" value="1"/>
</dbReference>
<keyword evidence="1" id="KW-0805">Transcription regulation</keyword>
<evidence type="ECO:0000256" key="2">
    <source>
        <dbReference type="ARBA" id="ARBA00023125"/>
    </source>
</evidence>
<feature type="domain" description="HTH tetR-type" evidence="5">
    <location>
        <begin position="16"/>
        <end position="76"/>
    </location>
</feature>
<evidence type="ECO:0000256" key="4">
    <source>
        <dbReference type="PROSITE-ProRule" id="PRU00335"/>
    </source>
</evidence>
<dbReference type="Pfam" id="PF00440">
    <property type="entry name" value="TetR_N"/>
    <property type="match status" value="1"/>
</dbReference>
<dbReference type="InterPro" id="IPR011075">
    <property type="entry name" value="TetR_C"/>
</dbReference>
<dbReference type="GO" id="GO:0003700">
    <property type="term" value="F:DNA-binding transcription factor activity"/>
    <property type="evidence" value="ECO:0007669"/>
    <property type="project" value="TreeGrafter"/>
</dbReference>
<sequence length="198" mass="21720">MATEPDELPRARRRGAALTRAIFEATLAELAESSVDQLTFDKIAIRARTGKAALYRRWRSPAELVLAALADPEVGFTETTPPATGSLRGDLLALLTKFARALDEPHGRALRPLMTQRDRHPQLYAQVWELVVQPRQRLLTDLLRAAAERGEVRADAVTARVAGVGPRLVIATHMDIGTVPATEVEAIVDEVLLPLLRP</sequence>
<feature type="DNA-binding region" description="H-T-H motif" evidence="4">
    <location>
        <begin position="39"/>
        <end position="58"/>
    </location>
</feature>